<dbReference type="SUPFAM" id="SSF54928">
    <property type="entry name" value="RNA-binding domain, RBD"/>
    <property type="match status" value="1"/>
</dbReference>
<organism evidence="7 8">
    <name type="scientific">Meganyctiphanes norvegica</name>
    <name type="common">Northern krill</name>
    <name type="synonym">Thysanopoda norvegica</name>
    <dbReference type="NCBI Taxonomy" id="48144"/>
    <lineage>
        <taxon>Eukaryota</taxon>
        <taxon>Metazoa</taxon>
        <taxon>Ecdysozoa</taxon>
        <taxon>Arthropoda</taxon>
        <taxon>Crustacea</taxon>
        <taxon>Multicrustacea</taxon>
        <taxon>Malacostraca</taxon>
        <taxon>Eumalacostraca</taxon>
        <taxon>Eucarida</taxon>
        <taxon>Euphausiacea</taxon>
        <taxon>Euphausiidae</taxon>
        <taxon>Meganyctiphanes</taxon>
    </lineage>
</organism>
<keyword evidence="3" id="KW-0539">Nucleus</keyword>
<name>A0AAV2SK97_MEGNR</name>
<evidence type="ECO:0000313" key="8">
    <source>
        <dbReference type="Proteomes" id="UP001497623"/>
    </source>
</evidence>
<protein>
    <recommendedName>
        <fullName evidence="6">RRM domain-containing protein</fullName>
    </recommendedName>
</protein>
<dbReference type="PANTHER" id="PTHR48033">
    <property type="entry name" value="RNA-BINDING (RRM/RBD/RNP MOTIFS) FAMILY PROTEIN"/>
    <property type="match status" value="1"/>
</dbReference>
<evidence type="ECO:0000256" key="4">
    <source>
        <dbReference type="PROSITE-ProRule" id="PRU00176"/>
    </source>
</evidence>
<dbReference type="PANTHER" id="PTHR48033:SF10">
    <property type="entry name" value="RNA-BINDING PROTEIN SQUID"/>
    <property type="match status" value="1"/>
</dbReference>
<comment type="subcellular location">
    <subcellularLocation>
        <location evidence="1">Nucleus</location>
    </subcellularLocation>
</comment>
<dbReference type="EMBL" id="CAXKWB010089802">
    <property type="protein sequence ID" value="CAL4214348.1"/>
    <property type="molecule type" value="Genomic_DNA"/>
</dbReference>
<dbReference type="Proteomes" id="UP001497623">
    <property type="component" value="Unassembled WGS sequence"/>
</dbReference>
<sequence length="776" mass="86900">MSMNENAGDGAMFEKKKLLVLGLNQITKEKGLRNYFQKFGIVHFVKTKYKRKAKFAFVSFKDNSSLDVVLNAGIHFIDGNQVYPQKIKKKKAYPKFVVGGFKPEVTYEGDTNVRPQGVPPPGILPPDIPLSGISVPGIPPYGFPSTSVPATGVLPLQVLHRSVPPSLTPIVPHTRLSPSEVTAQCVPPPKVIPSGLPSTSVPAPDVPFLSNAPLQSPPNHGLGVPYRRSRSRSKDEIYRREQSRIAYSLCTESDNLECGRVIKKRVYSRSPSSRKESNKRQRYGDIEIAPNEVSNVTMSQNSNSDNIVMKNPSEFSVVEACQFLMNFCDMIGILGHSLKVALEETLKCGNDTFKILKSLNDLQSQDLLVLVANKFNRMQETTQDSILKAKYIQASIAAKFLMESTKLCWEKSKSGFHKQPGSSISTAESLVKNFGGRENELFSNTASNSTSTIINLLDEVGESFDLKLPQRNHEWDSSKSALNSSSTITNILDEVGKSMGLKIDLKLPQRNHECDSSKSASNSTSTITNLLHEVGEPMYLKLPQQNHEWDSLKYASNSSSSITKLLDEVGESIDLKLPQKNHEWDSKNVHTLNDRNFKVAIFGHEYVSRLPFYTGDTFNSQIPDNPYQVIKYAKYGAKIMEVQEYSIWNEVISAQPHMIFLILGKHDISFSKFVSPEDLADRMLTIKSELEKHIFNVKIVCFGLEKKDSDERWSSYQDTLNCCLGAGFDTLIFPTLHVDISNESYEASLKVWNHIQVRIQKTLKDMQSSGWTSTHR</sequence>
<feature type="region of interest" description="Disordered" evidence="5">
    <location>
        <begin position="209"/>
        <end position="237"/>
    </location>
</feature>
<dbReference type="GO" id="GO:0010468">
    <property type="term" value="P:regulation of gene expression"/>
    <property type="evidence" value="ECO:0007669"/>
    <property type="project" value="TreeGrafter"/>
</dbReference>
<dbReference type="AlphaFoldDB" id="A0AAV2SK97"/>
<reference evidence="7 8" key="1">
    <citation type="submission" date="2024-05" db="EMBL/GenBank/DDBJ databases">
        <authorList>
            <person name="Wallberg A."/>
        </authorList>
    </citation>
    <scope>NUCLEOTIDE SEQUENCE [LARGE SCALE GENOMIC DNA]</scope>
</reference>
<comment type="caution">
    <text evidence="7">The sequence shown here is derived from an EMBL/GenBank/DDBJ whole genome shotgun (WGS) entry which is preliminary data.</text>
</comment>
<evidence type="ECO:0000256" key="2">
    <source>
        <dbReference type="ARBA" id="ARBA00022884"/>
    </source>
</evidence>
<evidence type="ECO:0000256" key="3">
    <source>
        <dbReference type="ARBA" id="ARBA00023242"/>
    </source>
</evidence>
<dbReference type="GO" id="GO:0000785">
    <property type="term" value="C:chromatin"/>
    <property type="evidence" value="ECO:0007669"/>
    <property type="project" value="TreeGrafter"/>
</dbReference>
<keyword evidence="8" id="KW-1185">Reference proteome</keyword>
<evidence type="ECO:0000256" key="1">
    <source>
        <dbReference type="ARBA" id="ARBA00004123"/>
    </source>
</evidence>
<accession>A0AAV2SK97</accession>
<dbReference type="GO" id="GO:0003723">
    <property type="term" value="F:RNA binding"/>
    <property type="evidence" value="ECO:0007669"/>
    <property type="project" value="UniProtKB-UniRule"/>
</dbReference>
<proteinExistence type="predicted"/>
<dbReference type="SMART" id="SM00360">
    <property type="entry name" value="RRM"/>
    <property type="match status" value="1"/>
</dbReference>
<dbReference type="Pfam" id="PF00076">
    <property type="entry name" value="RRM_1"/>
    <property type="match status" value="1"/>
</dbReference>
<gene>
    <name evidence="7" type="ORF">MNOR_LOCUS38604</name>
</gene>
<evidence type="ECO:0000313" key="7">
    <source>
        <dbReference type="EMBL" id="CAL4214348.1"/>
    </source>
</evidence>
<dbReference type="InterPro" id="IPR000504">
    <property type="entry name" value="RRM_dom"/>
</dbReference>
<dbReference type="GO" id="GO:0005654">
    <property type="term" value="C:nucleoplasm"/>
    <property type="evidence" value="ECO:0007669"/>
    <property type="project" value="TreeGrafter"/>
</dbReference>
<dbReference type="PROSITE" id="PS50102">
    <property type="entry name" value="RRM"/>
    <property type="match status" value="1"/>
</dbReference>
<dbReference type="InterPro" id="IPR035979">
    <property type="entry name" value="RBD_domain_sf"/>
</dbReference>
<dbReference type="Gene3D" id="3.30.70.330">
    <property type="match status" value="1"/>
</dbReference>
<evidence type="ECO:0000256" key="5">
    <source>
        <dbReference type="SAM" id="MobiDB-lite"/>
    </source>
</evidence>
<keyword evidence="2 4" id="KW-0694">RNA-binding</keyword>
<feature type="domain" description="RRM" evidence="6">
    <location>
        <begin position="16"/>
        <end position="94"/>
    </location>
</feature>
<evidence type="ECO:0000259" key="6">
    <source>
        <dbReference type="PROSITE" id="PS50102"/>
    </source>
</evidence>
<dbReference type="InterPro" id="IPR012677">
    <property type="entry name" value="Nucleotide-bd_a/b_plait_sf"/>
</dbReference>